<accession>A0A0E9TPI3</accession>
<protein>
    <submittedName>
        <fullName evidence="1">Uncharacterized protein</fullName>
    </submittedName>
</protein>
<sequence length="13" mass="1354">MCTGAPREMTSGL</sequence>
<name>A0A0E9TPI3_ANGAN</name>
<dbReference type="EMBL" id="GBXM01053817">
    <property type="protein sequence ID" value="JAH54760.1"/>
    <property type="molecule type" value="Transcribed_RNA"/>
</dbReference>
<proteinExistence type="predicted"/>
<reference evidence="1" key="2">
    <citation type="journal article" date="2015" name="Fish Shellfish Immunol.">
        <title>Early steps in the European eel (Anguilla anguilla)-Vibrio vulnificus interaction in the gills: Role of the RtxA13 toxin.</title>
        <authorList>
            <person name="Callol A."/>
            <person name="Pajuelo D."/>
            <person name="Ebbesson L."/>
            <person name="Teles M."/>
            <person name="MacKenzie S."/>
            <person name="Amaro C."/>
        </authorList>
    </citation>
    <scope>NUCLEOTIDE SEQUENCE</scope>
</reference>
<evidence type="ECO:0000313" key="1">
    <source>
        <dbReference type="EMBL" id="JAH54760.1"/>
    </source>
</evidence>
<organism evidence="1">
    <name type="scientific">Anguilla anguilla</name>
    <name type="common">European freshwater eel</name>
    <name type="synonym">Muraena anguilla</name>
    <dbReference type="NCBI Taxonomy" id="7936"/>
    <lineage>
        <taxon>Eukaryota</taxon>
        <taxon>Metazoa</taxon>
        <taxon>Chordata</taxon>
        <taxon>Craniata</taxon>
        <taxon>Vertebrata</taxon>
        <taxon>Euteleostomi</taxon>
        <taxon>Actinopterygii</taxon>
        <taxon>Neopterygii</taxon>
        <taxon>Teleostei</taxon>
        <taxon>Anguilliformes</taxon>
        <taxon>Anguillidae</taxon>
        <taxon>Anguilla</taxon>
    </lineage>
</organism>
<reference evidence="1" key="1">
    <citation type="submission" date="2014-11" db="EMBL/GenBank/DDBJ databases">
        <authorList>
            <person name="Amaro Gonzalez C."/>
        </authorList>
    </citation>
    <scope>NUCLEOTIDE SEQUENCE</scope>
</reference>